<evidence type="ECO:0000256" key="1">
    <source>
        <dbReference type="SAM" id="Phobius"/>
    </source>
</evidence>
<protein>
    <submittedName>
        <fullName evidence="2">Uncharacterized protein</fullName>
    </submittedName>
</protein>
<accession>A0ABP1Q7K5</accession>
<comment type="caution">
    <text evidence="2">The sequence shown here is derived from an EMBL/GenBank/DDBJ whole genome shotgun (WGS) entry which is preliminary data.</text>
</comment>
<keyword evidence="1" id="KW-1133">Transmembrane helix</keyword>
<gene>
    <name evidence="2" type="ORF">ODALV1_LOCUS8150</name>
</gene>
<keyword evidence="1" id="KW-0472">Membrane</keyword>
<keyword evidence="1" id="KW-0812">Transmembrane</keyword>
<proteinExistence type="predicted"/>
<dbReference type="Gene3D" id="1.10.287.70">
    <property type="match status" value="1"/>
</dbReference>
<name>A0ABP1Q7K5_9HEXA</name>
<organism evidence="2 3">
    <name type="scientific">Orchesella dallaii</name>
    <dbReference type="NCBI Taxonomy" id="48710"/>
    <lineage>
        <taxon>Eukaryota</taxon>
        <taxon>Metazoa</taxon>
        <taxon>Ecdysozoa</taxon>
        <taxon>Arthropoda</taxon>
        <taxon>Hexapoda</taxon>
        <taxon>Collembola</taxon>
        <taxon>Entomobryomorpha</taxon>
        <taxon>Entomobryoidea</taxon>
        <taxon>Orchesellidae</taxon>
        <taxon>Orchesellinae</taxon>
        <taxon>Orchesella</taxon>
    </lineage>
</organism>
<dbReference type="EMBL" id="CAXLJM020000025">
    <property type="protein sequence ID" value="CAL8092207.1"/>
    <property type="molecule type" value="Genomic_DNA"/>
</dbReference>
<evidence type="ECO:0000313" key="2">
    <source>
        <dbReference type="EMBL" id="CAL8092207.1"/>
    </source>
</evidence>
<sequence length="740" mass="85849">MELEHPVILSQSEDYNYSNSNIFECNKNRSTFHMDIPSRPQNCEAHVLILRVEDQNETLSVSSAIQWPMHVVKESVLLLESIFSTRMRYDILITTNDFHPNLGSWVWGVAEKVLSFSGIQPFPPTMSWEMLFFNIETSTMTNWGQEKETDYFIKSVGILCHHCHPQHYPHQPILIHSEKDTPLTKQKLSKIIFELNANTDKITWVLYNHFSPRKLFGKFQDPKNKRKGLFFQHATSLHKLNDERLLFYVLGNSSFCAPDEDSERYELCNSMFIPFYPHLSYVKRHPYMRTQFPFHYRNLQWVSCGHLTGSLPYLEILSPYKVFAWVAICSSLMILPIVLTGMERGSSTIQINGYQWKSFKQNIETIRKYENWKWRTTYFNYFLGTLKPLVDQGPDEISEAFSFAPLRISITIYLLMVIILSNGYKGENITKLVSPIPPVPFTHFEELVSQNYDIVSKLLRVSDSSNISMAKLTKKFGPDFLEKQSFNIKGVHQFDLVHYDNFSEQAYSLSMATELSAQLLGESSMLNLSRREEYILNNTRMNLRRPIKNKKRGTSWSRHSGLVLLQNCSKVTKFAVVADKTNIQKFHAMYTVNKHMNNYDHATGFQFPLSFGKDVLTSTTKGITMLNWVNPKIVLRFKGLYTSGIIDWHESLNETVYRDSGRLVDIVETNHFKPPTLTTSFKLLFFIWMTGAIVGCIVFVTEPVVHSRARCVSRFRGLLKQTFSYFHQNLLARTGFATDD</sequence>
<keyword evidence="3" id="KW-1185">Reference proteome</keyword>
<reference evidence="2 3" key="1">
    <citation type="submission" date="2024-08" db="EMBL/GenBank/DDBJ databases">
        <authorList>
            <person name="Cucini C."/>
            <person name="Frati F."/>
        </authorList>
    </citation>
    <scope>NUCLEOTIDE SEQUENCE [LARGE SCALE GENOMIC DNA]</scope>
</reference>
<dbReference type="Proteomes" id="UP001642540">
    <property type="component" value="Unassembled WGS sequence"/>
</dbReference>
<evidence type="ECO:0000313" key="3">
    <source>
        <dbReference type="Proteomes" id="UP001642540"/>
    </source>
</evidence>
<feature type="transmembrane region" description="Helical" evidence="1">
    <location>
        <begin position="683"/>
        <end position="705"/>
    </location>
</feature>